<accession>A0A9P5NP95</accession>
<gene>
    <name evidence="1" type="ORF">CPB84DRAFT_1779344</name>
</gene>
<dbReference type="AlphaFoldDB" id="A0A9P5NP95"/>
<name>A0A9P5NP95_GYMJU</name>
<dbReference type="Proteomes" id="UP000724874">
    <property type="component" value="Unassembled WGS sequence"/>
</dbReference>
<protein>
    <submittedName>
        <fullName evidence="1">Uncharacterized protein</fullName>
    </submittedName>
</protein>
<comment type="caution">
    <text evidence="1">The sequence shown here is derived from an EMBL/GenBank/DDBJ whole genome shotgun (WGS) entry which is preliminary data.</text>
</comment>
<evidence type="ECO:0000313" key="2">
    <source>
        <dbReference type="Proteomes" id="UP000724874"/>
    </source>
</evidence>
<reference evidence="1" key="1">
    <citation type="submission" date="2020-11" db="EMBL/GenBank/DDBJ databases">
        <authorList>
            <consortium name="DOE Joint Genome Institute"/>
            <person name="Ahrendt S."/>
            <person name="Riley R."/>
            <person name="Andreopoulos W."/>
            <person name="LaButti K."/>
            <person name="Pangilinan J."/>
            <person name="Ruiz-duenas F.J."/>
            <person name="Barrasa J.M."/>
            <person name="Sanchez-Garcia M."/>
            <person name="Camarero S."/>
            <person name="Miyauchi S."/>
            <person name="Serrano A."/>
            <person name="Linde D."/>
            <person name="Babiker R."/>
            <person name="Drula E."/>
            <person name="Ayuso-Fernandez I."/>
            <person name="Pacheco R."/>
            <person name="Padilla G."/>
            <person name="Ferreira P."/>
            <person name="Barriuso J."/>
            <person name="Kellner H."/>
            <person name="Castanera R."/>
            <person name="Alfaro M."/>
            <person name="Ramirez L."/>
            <person name="Pisabarro A.G."/>
            <person name="Kuo A."/>
            <person name="Tritt A."/>
            <person name="Lipzen A."/>
            <person name="He G."/>
            <person name="Yan M."/>
            <person name="Ng V."/>
            <person name="Cullen D."/>
            <person name="Martin F."/>
            <person name="Rosso M.-N."/>
            <person name="Henrissat B."/>
            <person name="Hibbett D."/>
            <person name="Martinez A.T."/>
            <person name="Grigoriev I.V."/>
        </authorList>
    </citation>
    <scope>NUCLEOTIDE SEQUENCE</scope>
    <source>
        <strain evidence="1">AH 44721</strain>
    </source>
</reference>
<sequence length="61" mass="7340">MLRRRARVRTWLSDHPEFQAAAEHRHTEVHRAVRKKSGTAFHRCYNKRSEWRPVEVARACT</sequence>
<evidence type="ECO:0000313" key="1">
    <source>
        <dbReference type="EMBL" id="KAF8900120.1"/>
    </source>
</evidence>
<organism evidence="1 2">
    <name type="scientific">Gymnopilus junonius</name>
    <name type="common">Spectacular rustgill mushroom</name>
    <name type="synonym">Gymnopilus spectabilis subsp. junonius</name>
    <dbReference type="NCBI Taxonomy" id="109634"/>
    <lineage>
        <taxon>Eukaryota</taxon>
        <taxon>Fungi</taxon>
        <taxon>Dikarya</taxon>
        <taxon>Basidiomycota</taxon>
        <taxon>Agaricomycotina</taxon>
        <taxon>Agaricomycetes</taxon>
        <taxon>Agaricomycetidae</taxon>
        <taxon>Agaricales</taxon>
        <taxon>Agaricineae</taxon>
        <taxon>Hymenogastraceae</taxon>
        <taxon>Gymnopilus</taxon>
    </lineage>
</organism>
<keyword evidence="2" id="KW-1185">Reference proteome</keyword>
<proteinExistence type="predicted"/>
<dbReference type="EMBL" id="JADNYJ010000049">
    <property type="protein sequence ID" value="KAF8900120.1"/>
    <property type="molecule type" value="Genomic_DNA"/>
</dbReference>